<evidence type="ECO:0000313" key="4">
    <source>
        <dbReference type="Proteomes" id="UP000233249"/>
    </source>
</evidence>
<dbReference type="EMBL" id="PJAF01000002">
    <property type="protein sequence ID" value="PKF69557.1"/>
    <property type="molecule type" value="Genomic_DNA"/>
</dbReference>
<evidence type="ECO:0000313" key="3">
    <source>
        <dbReference type="EMBL" id="PKF69557.1"/>
    </source>
</evidence>
<dbReference type="PANTHER" id="PTHR31157:SF1">
    <property type="entry name" value="SCP DOMAIN-CONTAINING PROTEIN"/>
    <property type="match status" value="1"/>
</dbReference>
<evidence type="ECO:0000256" key="1">
    <source>
        <dbReference type="SAM" id="SignalP"/>
    </source>
</evidence>
<feature type="domain" description="SCP" evidence="2">
    <location>
        <begin position="60"/>
        <end position="159"/>
    </location>
</feature>
<dbReference type="AlphaFoldDB" id="A0A2N0XA54"/>
<dbReference type="SUPFAM" id="SSF55797">
    <property type="entry name" value="PR-1-like"/>
    <property type="match status" value="1"/>
</dbReference>
<dbReference type="InterPro" id="IPR014044">
    <property type="entry name" value="CAP_dom"/>
</dbReference>
<dbReference type="STRING" id="1121365.GCA_000375365_01841"/>
<feature type="signal peptide" evidence="1">
    <location>
        <begin position="1"/>
        <end position="29"/>
    </location>
</feature>
<dbReference type="Proteomes" id="UP000233249">
    <property type="component" value="Unassembled WGS sequence"/>
</dbReference>
<accession>A0A2N0XA54</accession>
<protein>
    <recommendedName>
        <fullName evidence="2">SCP domain-containing protein</fullName>
    </recommendedName>
</protein>
<comment type="caution">
    <text evidence="3">The sequence shown here is derived from an EMBL/GenBank/DDBJ whole genome shotgun (WGS) entry which is preliminary data.</text>
</comment>
<dbReference type="Pfam" id="PF00188">
    <property type="entry name" value="CAP"/>
    <property type="match status" value="1"/>
</dbReference>
<dbReference type="InterPro" id="IPR035940">
    <property type="entry name" value="CAP_sf"/>
</dbReference>
<keyword evidence="1" id="KW-0732">Signal</keyword>
<reference evidence="3 4" key="1">
    <citation type="submission" date="2017-12" db="EMBL/GenBank/DDBJ databases">
        <title>Corynebacterium mastitidis 16-1433 Genome.</title>
        <authorList>
            <person name="Gulvik C.A."/>
        </authorList>
    </citation>
    <scope>NUCLEOTIDE SEQUENCE [LARGE SCALE GENOMIC DNA]</scope>
    <source>
        <strain evidence="3 4">16-1433</strain>
    </source>
</reference>
<dbReference type="PANTHER" id="PTHR31157">
    <property type="entry name" value="SCP DOMAIN-CONTAINING PROTEIN"/>
    <property type="match status" value="1"/>
</dbReference>
<feature type="chain" id="PRO_5014793573" description="SCP domain-containing protein" evidence="1">
    <location>
        <begin position="30"/>
        <end position="161"/>
    </location>
</feature>
<name>A0A2N0XA54_9CORY</name>
<organism evidence="3 4">
    <name type="scientific">Corynebacterium mastitidis</name>
    <dbReference type="NCBI Taxonomy" id="161890"/>
    <lineage>
        <taxon>Bacteria</taxon>
        <taxon>Bacillati</taxon>
        <taxon>Actinomycetota</taxon>
        <taxon>Actinomycetes</taxon>
        <taxon>Mycobacteriales</taxon>
        <taxon>Corynebacteriaceae</taxon>
        <taxon>Corynebacterium</taxon>
    </lineage>
</organism>
<dbReference type="Gene3D" id="3.40.33.10">
    <property type="entry name" value="CAP"/>
    <property type="match status" value="1"/>
</dbReference>
<dbReference type="CDD" id="cd05379">
    <property type="entry name" value="CAP_bacterial"/>
    <property type="match status" value="1"/>
</dbReference>
<proteinExistence type="predicted"/>
<evidence type="ECO:0000259" key="2">
    <source>
        <dbReference type="Pfam" id="PF00188"/>
    </source>
</evidence>
<gene>
    <name evidence="3" type="ORF">CXB45_01490</name>
</gene>
<sequence>MKGVATMTRRYVFKGLACAIALTAGMSGAAVAAAEEASATETTQASGQSAAIALAKEIFELTNAAREDQGLDVLRYDSTLGWTAQQWAEEMCGNSMVGHSEDAEVENVAWFGTLPSADEVLRVWMENPGAKENVLDPEMHKIGIGIAQAEDGSYVVQRFGA</sequence>